<feature type="domain" description="Metallo-beta-lactamase" evidence="5">
    <location>
        <begin position="14"/>
        <end position="175"/>
    </location>
</feature>
<dbReference type="OrthoDB" id="197151at2157"/>
<dbReference type="CDD" id="cd06262">
    <property type="entry name" value="metallo-hydrolase-like_MBL-fold"/>
    <property type="match status" value="1"/>
</dbReference>
<dbReference type="Gene3D" id="3.60.15.10">
    <property type="entry name" value="Ribonuclease Z/Hydroxyacylglutathione hydrolase-like"/>
    <property type="match status" value="1"/>
</dbReference>
<evidence type="ECO:0000256" key="2">
    <source>
        <dbReference type="ARBA" id="ARBA00022723"/>
    </source>
</evidence>
<dbReference type="InterPro" id="IPR036866">
    <property type="entry name" value="RibonucZ/Hydroxyglut_hydro"/>
</dbReference>
<dbReference type="InterPro" id="IPR001279">
    <property type="entry name" value="Metallo-B-lactamas"/>
</dbReference>
<proteinExistence type="predicted"/>
<evidence type="ECO:0000313" key="6">
    <source>
        <dbReference type="EMBL" id="QCC50931.1"/>
    </source>
</evidence>
<dbReference type="GO" id="GO:0046872">
    <property type="term" value="F:metal ion binding"/>
    <property type="evidence" value="ECO:0007669"/>
    <property type="project" value="UniProtKB-KW"/>
</dbReference>
<keyword evidence="3 6" id="KW-0378">Hydrolase</keyword>
<sequence length="203" mass="22130">MEVHTVTADAETFTANVYLAVADDRATLVDAGAMPGVVEAIREHTDELDAVVLTHQHGDHVAELDAVLDAFDADCYAYADHPRRTHELADGDTITIGDEVCEVVYTPGHADDHVSLVGDASLFSGDVVVHDDGAFEYGSFGRTDRPGQSREQLIESIQRLLERMPDGVEHMYSGHGGVFHGDVRDVVATALERAEKREPKYSE</sequence>
<keyword evidence="4" id="KW-0862">Zinc</keyword>
<dbReference type="STRING" id="1457250.GCA_000755225_00168"/>
<dbReference type="SUPFAM" id="SSF56281">
    <property type="entry name" value="Metallo-hydrolase/oxidoreductase"/>
    <property type="match status" value="1"/>
</dbReference>
<dbReference type="AlphaFoldDB" id="A0A4D6HBP0"/>
<evidence type="ECO:0000259" key="5">
    <source>
        <dbReference type="SMART" id="SM00849"/>
    </source>
</evidence>
<evidence type="ECO:0000256" key="3">
    <source>
        <dbReference type="ARBA" id="ARBA00022801"/>
    </source>
</evidence>
<gene>
    <name evidence="6" type="ORF">DV733_06580</name>
</gene>
<evidence type="ECO:0000313" key="7">
    <source>
        <dbReference type="Proteomes" id="UP000296706"/>
    </source>
</evidence>
<dbReference type="EMBL" id="CP031310">
    <property type="protein sequence ID" value="QCC50931.1"/>
    <property type="molecule type" value="Genomic_DNA"/>
</dbReference>
<comment type="cofactor">
    <cofactor evidence="1">
        <name>Zn(2+)</name>
        <dbReference type="ChEBI" id="CHEBI:29105"/>
    </cofactor>
</comment>
<evidence type="ECO:0000256" key="4">
    <source>
        <dbReference type="ARBA" id="ARBA00022833"/>
    </source>
</evidence>
<keyword evidence="7" id="KW-1185">Reference proteome</keyword>
<name>A0A4D6HBP0_9EURY</name>
<dbReference type="InterPro" id="IPR051453">
    <property type="entry name" value="MBL_Glyoxalase_II"/>
</dbReference>
<dbReference type="Proteomes" id="UP000296706">
    <property type="component" value="Chromosome"/>
</dbReference>
<dbReference type="PANTHER" id="PTHR46233">
    <property type="entry name" value="HYDROXYACYLGLUTATHIONE HYDROLASE GLOC"/>
    <property type="match status" value="1"/>
</dbReference>
<accession>A0A4D6HBP0</accession>
<reference evidence="6 7" key="1">
    <citation type="journal article" date="2019" name="Nat. Commun.">
        <title>A new type of DNA phosphorothioation-based antiviral system in archaea.</title>
        <authorList>
            <person name="Xiong L."/>
            <person name="Liu S."/>
            <person name="Chen S."/>
            <person name="Xiao Y."/>
            <person name="Zhu B."/>
            <person name="Gao Y."/>
            <person name="Zhang Y."/>
            <person name="Chen B."/>
            <person name="Luo J."/>
            <person name="Deng Z."/>
            <person name="Chen X."/>
            <person name="Wang L."/>
            <person name="Chen S."/>
        </authorList>
    </citation>
    <scope>NUCLEOTIDE SEQUENCE [LARGE SCALE GENOMIC DNA]</scope>
    <source>
        <strain evidence="6 7">CBA1105</strain>
    </source>
</reference>
<dbReference type="SMART" id="SM00849">
    <property type="entry name" value="Lactamase_B"/>
    <property type="match status" value="1"/>
</dbReference>
<protein>
    <submittedName>
        <fullName evidence="6">MBL fold metallo-hydrolase</fullName>
    </submittedName>
</protein>
<evidence type="ECO:0000256" key="1">
    <source>
        <dbReference type="ARBA" id="ARBA00001947"/>
    </source>
</evidence>
<dbReference type="Pfam" id="PF00753">
    <property type="entry name" value="Lactamase_B"/>
    <property type="match status" value="1"/>
</dbReference>
<organism evidence="6 7">
    <name type="scientific">Halapricum salinum</name>
    <dbReference type="NCBI Taxonomy" id="1457250"/>
    <lineage>
        <taxon>Archaea</taxon>
        <taxon>Methanobacteriati</taxon>
        <taxon>Methanobacteriota</taxon>
        <taxon>Stenosarchaea group</taxon>
        <taxon>Halobacteria</taxon>
        <taxon>Halobacteriales</taxon>
        <taxon>Haloarculaceae</taxon>
        <taxon>Halapricum</taxon>
    </lineage>
</organism>
<dbReference type="GeneID" id="39847514"/>
<keyword evidence="2" id="KW-0479">Metal-binding</keyword>
<dbReference type="GO" id="GO:0016787">
    <property type="term" value="F:hydrolase activity"/>
    <property type="evidence" value="ECO:0007669"/>
    <property type="project" value="UniProtKB-KW"/>
</dbReference>
<dbReference type="RefSeq" id="WP_049995514.1">
    <property type="nucleotide sequence ID" value="NZ_CP031310.1"/>
</dbReference>
<dbReference type="PANTHER" id="PTHR46233:SF3">
    <property type="entry name" value="HYDROXYACYLGLUTATHIONE HYDROLASE GLOC"/>
    <property type="match status" value="1"/>
</dbReference>
<dbReference type="KEGG" id="hsn:DV733_06580"/>